<sequence>MKKLIASAVLSGLASSACAENINIIPNGSTAAVIGAPDNFTGHAVITPMAAVSEETRASTGLVTFAPGARTVWHTHPIGQLLVVTAGRGWVQEDGVERREINSGDVVWIPADVKHWHGATDKTGMSHIAITYLKDESAVTWQEPVADADYLPS</sequence>
<dbReference type="Gene3D" id="2.60.120.10">
    <property type="entry name" value="Jelly Rolls"/>
    <property type="match status" value="1"/>
</dbReference>
<dbReference type="CDD" id="cd02233">
    <property type="entry name" value="cupin_HNL-like"/>
    <property type="match status" value="1"/>
</dbReference>
<dbReference type="InterPro" id="IPR011051">
    <property type="entry name" value="RmlC_Cupin_sf"/>
</dbReference>
<dbReference type="PANTHER" id="PTHR43698">
    <property type="entry name" value="RIBD C-TERMINAL DOMAIN CONTAINING PROTEIN"/>
    <property type="match status" value="1"/>
</dbReference>
<accession>A0A917Q1V3</accession>
<keyword evidence="1" id="KW-0732">Signal</keyword>
<name>A0A917Q1V3_9PSED</name>
<keyword evidence="4" id="KW-1185">Reference proteome</keyword>
<dbReference type="Proteomes" id="UP000635983">
    <property type="component" value="Unassembled WGS sequence"/>
</dbReference>
<evidence type="ECO:0000259" key="2">
    <source>
        <dbReference type="Pfam" id="PF07883"/>
    </source>
</evidence>
<dbReference type="PANTHER" id="PTHR43698:SF1">
    <property type="entry name" value="BLL4564 PROTEIN"/>
    <property type="match status" value="1"/>
</dbReference>
<feature type="signal peptide" evidence="1">
    <location>
        <begin position="1"/>
        <end position="19"/>
    </location>
</feature>
<dbReference type="InterPro" id="IPR013096">
    <property type="entry name" value="Cupin_2"/>
</dbReference>
<reference evidence="3" key="2">
    <citation type="submission" date="2020-09" db="EMBL/GenBank/DDBJ databases">
        <authorList>
            <person name="Sun Q."/>
            <person name="Ohkuma M."/>
        </authorList>
    </citation>
    <scope>NUCLEOTIDE SEQUENCE</scope>
    <source>
        <strain evidence="3">JCM 30078</strain>
    </source>
</reference>
<evidence type="ECO:0000313" key="4">
    <source>
        <dbReference type="Proteomes" id="UP000635983"/>
    </source>
</evidence>
<gene>
    <name evidence="3" type="ORF">GCM10009304_35690</name>
</gene>
<dbReference type="PROSITE" id="PS51257">
    <property type="entry name" value="PROKAR_LIPOPROTEIN"/>
    <property type="match status" value="1"/>
</dbReference>
<dbReference type="EMBL" id="BMPO01000009">
    <property type="protein sequence ID" value="GGK06419.1"/>
    <property type="molecule type" value="Genomic_DNA"/>
</dbReference>
<dbReference type="SUPFAM" id="SSF51182">
    <property type="entry name" value="RmlC-like cupins"/>
    <property type="match status" value="1"/>
</dbReference>
<feature type="domain" description="Cupin type-2" evidence="2">
    <location>
        <begin position="62"/>
        <end position="125"/>
    </location>
</feature>
<protein>
    <submittedName>
        <fullName evidence="3">Cupin</fullName>
    </submittedName>
</protein>
<proteinExistence type="predicted"/>
<feature type="chain" id="PRO_5037364089" evidence="1">
    <location>
        <begin position="20"/>
        <end position="153"/>
    </location>
</feature>
<dbReference type="AlphaFoldDB" id="A0A917Q1V3"/>
<evidence type="ECO:0000313" key="3">
    <source>
        <dbReference type="EMBL" id="GGK06419.1"/>
    </source>
</evidence>
<comment type="caution">
    <text evidence="3">The sequence shown here is derived from an EMBL/GenBank/DDBJ whole genome shotgun (WGS) entry which is preliminary data.</text>
</comment>
<evidence type="ECO:0000256" key="1">
    <source>
        <dbReference type="SAM" id="SignalP"/>
    </source>
</evidence>
<organism evidence="3 4">
    <name type="scientific">Pseudomonas matsuisoli</name>
    <dbReference type="NCBI Taxonomy" id="1515666"/>
    <lineage>
        <taxon>Bacteria</taxon>
        <taxon>Pseudomonadati</taxon>
        <taxon>Pseudomonadota</taxon>
        <taxon>Gammaproteobacteria</taxon>
        <taxon>Pseudomonadales</taxon>
        <taxon>Pseudomonadaceae</taxon>
        <taxon>Pseudomonas</taxon>
    </lineage>
</organism>
<dbReference type="Pfam" id="PF07883">
    <property type="entry name" value="Cupin_2"/>
    <property type="match status" value="1"/>
</dbReference>
<dbReference type="RefSeq" id="WP_188985136.1">
    <property type="nucleotide sequence ID" value="NZ_BMPO01000009.1"/>
</dbReference>
<reference evidence="3" key="1">
    <citation type="journal article" date="2014" name="Int. J. Syst. Evol. Microbiol.">
        <title>Complete genome sequence of Corynebacterium casei LMG S-19264T (=DSM 44701T), isolated from a smear-ripened cheese.</title>
        <authorList>
            <consortium name="US DOE Joint Genome Institute (JGI-PGF)"/>
            <person name="Walter F."/>
            <person name="Albersmeier A."/>
            <person name="Kalinowski J."/>
            <person name="Ruckert C."/>
        </authorList>
    </citation>
    <scope>NUCLEOTIDE SEQUENCE</scope>
    <source>
        <strain evidence="3">JCM 30078</strain>
    </source>
</reference>
<dbReference type="InterPro" id="IPR014710">
    <property type="entry name" value="RmlC-like_jellyroll"/>
</dbReference>
<dbReference type="InterPro" id="IPR047263">
    <property type="entry name" value="HNL-like_cupin"/>
</dbReference>